<evidence type="ECO:0000313" key="5">
    <source>
        <dbReference type="EMBL" id="TWG33319.1"/>
    </source>
</evidence>
<feature type="region of interest" description="Disordered" evidence="4">
    <location>
        <begin position="1"/>
        <end position="28"/>
    </location>
</feature>
<protein>
    <submittedName>
        <fullName evidence="5">DHA1 family tetracycline resistance protein-like MFS transporter/uncharacterized oxidoreductase</fullName>
    </submittedName>
</protein>
<gene>
    <name evidence="5" type="ORF">ATF69_4396</name>
</gene>
<reference evidence="5 6" key="1">
    <citation type="journal article" date="2015" name="Stand. Genomic Sci.">
        <title>Genomic Encyclopedia of Bacterial and Archaeal Type Strains, Phase III: the genomes of soil and plant-associated and newly described type strains.</title>
        <authorList>
            <person name="Whitman W.B."/>
            <person name="Woyke T."/>
            <person name="Klenk H.P."/>
            <person name="Zhou Y."/>
            <person name="Lilburn T.G."/>
            <person name="Beck B.J."/>
            <person name="De Vos P."/>
            <person name="Vandamme P."/>
            <person name="Eisen J.A."/>
            <person name="Garrity G."/>
            <person name="Hugenholtz P."/>
            <person name="Kyrpides N.C."/>
        </authorList>
    </citation>
    <scope>NUCLEOTIDE SEQUENCE [LARGE SCALE GENOMIC DNA]</scope>
    <source>
        <strain evidence="5 6">DSM 64</strain>
    </source>
</reference>
<dbReference type="SUPFAM" id="SSF51735">
    <property type="entry name" value="NAD(P)-binding Rossmann-fold domains"/>
    <property type="match status" value="1"/>
</dbReference>
<dbReference type="Gene3D" id="3.40.50.720">
    <property type="entry name" value="NAD(P)-binding Rossmann-like Domain"/>
    <property type="match status" value="1"/>
</dbReference>
<dbReference type="GO" id="GO:0016020">
    <property type="term" value="C:membrane"/>
    <property type="evidence" value="ECO:0007669"/>
    <property type="project" value="TreeGrafter"/>
</dbReference>
<dbReference type="Pfam" id="PF00106">
    <property type="entry name" value="adh_short"/>
    <property type="match status" value="1"/>
</dbReference>
<dbReference type="Proteomes" id="UP000321485">
    <property type="component" value="Unassembled WGS sequence"/>
</dbReference>
<dbReference type="InterPro" id="IPR036291">
    <property type="entry name" value="NAD(P)-bd_dom_sf"/>
</dbReference>
<evidence type="ECO:0000256" key="3">
    <source>
        <dbReference type="RuleBase" id="RU000363"/>
    </source>
</evidence>
<dbReference type="PROSITE" id="PS00061">
    <property type="entry name" value="ADH_SHORT"/>
    <property type="match status" value="1"/>
</dbReference>
<evidence type="ECO:0000256" key="1">
    <source>
        <dbReference type="ARBA" id="ARBA00006484"/>
    </source>
</evidence>
<dbReference type="EMBL" id="VJWE01000018">
    <property type="protein sequence ID" value="TWG33319.1"/>
    <property type="molecule type" value="Genomic_DNA"/>
</dbReference>
<organism evidence="5 6">
    <name type="scientific">Acidovorax delafieldii</name>
    <name type="common">Pseudomonas delafieldii</name>
    <dbReference type="NCBI Taxonomy" id="47920"/>
    <lineage>
        <taxon>Bacteria</taxon>
        <taxon>Pseudomonadati</taxon>
        <taxon>Pseudomonadota</taxon>
        <taxon>Betaproteobacteria</taxon>
        <taxon>Burkholderiales</taxon>
        <taxon>Comamonadaceae</taxon>
        <taxon>Acidovorax</taxon>
    </lineage>
</organism>
<dbReference type="InterPro" id="IPR002347">
    <property type="entry name" value="SDR_fam"/>
</dbReference>
<sequence length="270" mass="28811">MTTDDAMPRVRPMSHALTPTTARQATSAGPLPRTIVTGASSGIGRALALELARCGVPVLAVARQAEPLQALADVHGLIEPWVADLSRIEEMDGLAAKWLLRYPDIGALVNNAGVQHDLRVDDAGYRAQDMRAEVGINLLAPMALTRALLPHLQAQQRAWVVNVGSVLGSCPKRTAAVYSATKAGLDLFTQALRVQMQGSPVRVVHAVMPLVDTPMTRGRGRGKIPADVAAQALVRGLMAGHADIRIGKARAAWHLQRWAPGLLARLLRTA</sequence>
<evidence type="ECO:0000313" key="6">
    <source>
        <dbReference type="Proteomes" id="UP000321485"/>
    </source>
</evidence>
<dbReference type="AlphaFoldDB" id="A0A561XB41"/>
<evidence type="ECO:0000256" key="2">
    <source>
        <dbReference type="ARBA" id="ARBA00023002"/>
    </source>
</evidence>
<proteinExistence type="inferred from homology"/>
<dbReference type="PANTHER" id="PTHR44196">
    <property type="entry name" value="DEHYDROGENASE/REDUCTASE SDR FAMILY MEMBER 7B"/>
    <property type="match status" value="1"/>
</dbReference>
<keyword evidence="2" id="KW-0560">Oxidoreductase</keyword>
<dbReference type="GO" id="GO:0016491">
    <property type="term" value="F:oxidoreductase activity"/>
    <property type="evidence" value="ECO:0007669"/>
    <property type="project" value="UniProtKB-KW"/>
</dbReference>
<evidence type="ECO:0000256" key="4">
    <source>
        <dbReference type="SAM" id="MobiDB-lite"/>
    </source>
</evidence>
<dbReference type="InterPro" id="IPR020904">
    <property type="entry name" value="Sc_DH/Rdtase_CS"/>
</dbReference>
<dbReference type="PRINTS" id="PR00080">
    <property type="entry name" value="SDRFAMILY"/>
</dbReference>
<comment type="caution">
    <text evidence="5">The sequence shown here is derived from an EMBL/GenBank/DDBJ whole genome shotgun (WGS) entry which is preliminary data.</text>
</comment>
<dbReference type="PANTHER" id="PTHR44196:SF1">
    <property type="entry name" value="DEHYDROGENASE_REDUCTASE SDR FAMILY MEMBER 7B"/>
    <property type="match status" value="1"/>
</dbReference>
<feature type="compositionally biased region" description="Polar residues" evidence="4">
    <location>
        <begin position="17"/>
        <end position="27"/>
    </location>
</feature>
<name>A0A561XB41_ACIDE</name>
<dbReference type="PRINTS" id="PR00081">
    <property type="entry name" value="GDHRDH"/>
</dbReference>
<comment type="similarity">
    <text evidence="1 3">Belongs to the short-chain dehydrogenases/reductases (SDR) family.</text>
</comment>
<accession>A0A561XB41</accession>